<dbReference type="Pfam" id="PF01293">
    <property type="entry name" value="PEPCK_ATP"/>
    <property type="match status" value="1"/>
</dbReference>
<dbReference type="PANTHER" id="PTHR30031:SF0">
    <property type="entry name" value="PHOSPHOENOLPYRUVATE CARBOXYKINASE (ATP)"/>
    <property type="match status" value="1"/>
</dbReference>
<dbReference type="GO" id="GO:0004612">
    <property type="term" value="F:phosphoenolpyruvate carboxykinase (ATP) activity"/>
    <property type="evidence" value="ECO:0007669"/>
    <property type="project" value="InterPro"/>
</dbReference>
<dbReference type="InterPro" id="IPR001272">
    <property type="entry name" value="PEP_carboxykinase_ATP"/>
</dbReference>
<dbReference type="InterPro" id="IPR013035">
    <property type="entry name" value="PEP_carboxykinase_C"/>
</dbReference>
<dbReference type="PANTHER" id="PTHR30031">
    <property type="entry name" value="PHOSPHOENOLPYRUVATE CARBOXYKINASE ATP"/>
    <property type="match status" value="1"/>
</dbReference>
<evidence type="ECO:0008006" key="2">
    <source>
        <dbReference type="Google" id="ProtNLM"/>
    </source>
</evidence>
<gene>
    <name evidence="1" type="ORF">S03H2_27825</name>
</gene>
<sequence>PFYYADLLRKKVEKVEARVWLVNTGWVGGKFGVGKRISIRHTRNMLNAALEGKLDNMKYREDKIFGFKVPLTCPNVPDDVFEPSNAWGNKDEYWMKYDALAARYIENFKFYSGGVPSEVKKAGPVRKK</sequence>
<dbReference type="AlphaFoldDB" id="X1HE72"/>
<accession>X1HE72</accession>
<dbReference type="GO" id="GO:0005829">
    <property type="term" value="C:cytosol"/>
    <property type="evidence" value="ECO:0007669"/>
    <property type="project" value="TreeGrafter"/>
</dbReference>
<name>X1HE72_9ZZZZ</name>
<dbReference type="GO" id="GO:0006094">
    <property type="term" value="P:gluconeogenesis"/>
    <property type="evidence" value="ECO:0007669"/>
    <property type="project" value="InterPro"/>
</dbReference>
<dbReference type="EMBL" id="BARU01016751">
    <property type="protein sequence ID" value="GAH52139.1"/>
    <property type="molecule type" value="Genomic_DNA"/>
</dbReference>
<protein>
    <recommendedName>
        <fullName evidence="2">Phosphoenolpyruvate carboxykinase (ATP)</fullName>
    </recommendedName>
</protein>
<reference evidence="1" key="1">
    <citation type="journal article" date="2014" name="Front. Microbiol.">
        <title>High frequency of phylogenetically diverse reductive dehalogenase-homologous genes in deep subseafloor sedimentary metagenomes.</title>
        <authorList>
            <person name="Kawai M."/>
            <person name="Futagami T."/>
            <person name="Toyoda A."/>
            <person name="Takaki Y."/>
            <person name="Nishi S."/>
            <person name="Hori S."/>
            <person name="Arai W."/>
            <person name="Tsubouchi T."/>
            <person name="Morono Y."/>
            <person name="Uchiyama I."/>
            <person name="Ito T."/>
            <person name="Fujiyama A."/>
            <person name="Inagaki F."/>
            <person name="Takami H."/>
        </authorList>
    </citation>
    <scope>NUCLEOTIDE SEQUENCE</scope>
    <source>
        <strain evidence="1">Expedition CK06-06</strain>
    </source>
</reference>
<comment type="caution">
    <text evidence="1">The sequence shown here is derived from an EMBL/GenBank/DDBJ whole genome shotgun (WGS) entry which is preliminary data.</text>
</comment>
<dbReference type="SUPFAM" id="SSF53795">
    <property type="entry name" value="PEP carboxykinase-like"/>
    <property type="match status" value="1"/>
</dbReference>
<dbReference type="Gene3D" id="3.90.228.20">
    <property type="match status" value="1"/>
</dbReference>
<evidence type="ECO:0000313" key="1">
    <source>
        <dbReference type="EMBL" id="GAH52139.1"/>
    </source>
</evidence>
<proteinExistence type="predicted"/>
<feature type="non-terminal residue" evidence="1">
    <location>
        <position position="1"/>
    </location>
</feature>
<organism evidence="1">
    <name type="scientific">marine sediment metagenome</name>
    <dbReference type="NCBI Taxonomy" id="412755"/>
    <lineage>
        <taxon>unclassified sequences</taxon>
        <taxon>metagenomes</taxon>
        <taxon>ecological metagenomes</taxon>
    </lineage>
</organism>
<dbReference type="GO" id="GO:0005524">
    <property type="term" value="F:ATP binding"/>
    <property type="evidence" value="ECO:0007669"/>
    <property type="project" value="InterPro"/>
</dbReference>